<organism evidence="2 3">
    <name type="scientific">Halosimplex rubrum</name>
    <dbReference type="NCBI Taxonomy" id="869889"/>
    <lineage>
        <taxon>Archaea</taxon>
        <taxon>Methanobacteriati</taxon>
        <taxon>Methanobacteriota</taxon>
        <taxon>Stenosarchaea group</taxon>
        <taxon>Halobacteria</taxon>
        <taxon>Halobacteriales</taxon>
        <taxon>Haloarculaceae</taxon>
        <taxon>Halosimplex</taxon>
    </lineage>
</organism>
<dbReference type="Proteomes" id="UP000509667">
    <property type="component" value="Chromosome"/>
</dbReference>
<dbReference type="GeneID" id="56077465"/>
<feature type="compositionally biased region" description="Low complexity" evidence="1">
    <location>
        <begin position="75"/>
        <end position="86"/>
    </location>
</feature>
<proteinExistence type="predicted"/>
<feature type="region of interest" description="Disordered" evidence="1">
    <location>
        <begin position="46"/>
        <end position="126"/>
    </location>
</feature>
<dbReference type="OrthoDB" id="386508at2157"/>
<evidence type="ECO:0000313" key="2">
    <source>
        <dbReference type="EMBL" id="QLH76935.1"/>
    </source>
</evidence>
<dbReference type="AlphaFoldDB" id="A0A7D5T5I5"/>
<accession>A0A7D5T5I5</accession>
<evidence type="ECO:0000313" key="3">
    <source>
        <dbReference type="Proteomes" id="UP000509667"/>
    </source>
</evidence>
<protein>
    <submittedName>
        <fullName evidence="2">Uncharacterized protein</fullName>
    </submittedName>
</protein>
<evidence type="ECO:0000256" key="1">
    <source>
        <dbReference type="SAM" id="MobiDB-lite"/>
    </source>
</evidence>
<keyword evidence="3" id="KW-1185">Reference proteome</keyword>
<reference evidence="2 3" key="1">
    <citation type="submission" date="2020-07" db="EMBL/GenBank/DDBJ databases">
        <title>Halosimplex pelagicum sp. nov. and Halosimplex rubrum sp. nov., isolated from salted brown alga Laminaria, and emended description of the genus Halosimplex.</title>
        <authorList>
            <person name="Cui H."/>
        </authorList>
    </citation>
    <scope>NUCLEOTIDE SEQUENCE [LARGE SCALE GENOMIC DNA]</scope>
    <source>
        <strain evidence="2 3">R27</strain>
    </source>
</reference>
<name>A0A7D5T5I5_9EURY</name>
<dbReference type="RefSeq" id="WP_179910869.1">
    <property type="nucleotide sequence ID" value="NZ_CP058910.1"/>
</dbReference>
<dbReference type="EMBL" id="CP058910">
    <property type="protein sequence ID" value="QLH76935.1"/>
    <property type="molecule type" value="Genomic_DNA"/>
</dbReference>
<gene>
    <name evidence="2" type="ORF">HZS55_06340</name>
</gene>
<dbReference type="KEGG" id="hrr:HZS55_06340"/>
<sequence length="126" mass="12003">MAESERRSEAKLAALALSTALLFAAATGGLTHSVLVDRESVSATLAGNVGAGNTPLSGPIETGNAPETGPGGAGNAPSGAGNAPGSAGPPPVSGELPAEAPVVRPSSSGRRRRSSDGPNGGRGGPV</sequence>